<accession>A0A497EX17</accession>
<sequence>VETGKCKIYEHRPLGCRLYPLIYDADNEEVLVDKYCPKSEEVKCTITQVQCELVKKVADNVLRKELVKVR</sequence>
<dbReference type="Pfam" id="PF03692">
    <property type="entry name" value="CxxCxxCC"/>
    <property type="match status" value="1"/>
</dbReference>
<dbReference type="InterPro" id="IPR005358">
    <property type="entry name" value="Puta_zinc/iron-chelating_dom"/>
</dbReference>
<comment type="caution">
    <text evidence="1">The sequence shown here is derived from an EMBL/GenBank/DDBJ whole genome shotgun (WGS) entry which is preliminary data.</text>
</comment>
<dbReference type="Proteomes" id="UP000272051">
    <property type="component" value="Unassembled WGS sequence"/>
</dbReference>
<name>A0A497EX17_9CREN</name>
<proteinExistence type="predicted"/>
<dbReference type="EMBL" id="QMQX01000089">
    <property type="protein sequence ID" value="RLE51716.1"/>
    <property type="molecule type" value="Genomic_DNA"/>
</dbReference>
<feature type="non-terminal residue" evidence="1">
    <location>
        <position position="1"/>
    </location>
</feature>
<evidence type="ECO:0000313" key="1">
    <source>
        <dbReference type="EMBL" id="RLE51716.1"/>
    </source>
</evidence>
<protein>
    <submittedName>
        <fullName evidence="1">YkgJ family cysteine cluster protein</fullName>
    </submittedName>
</protein>
<organism evidence="1 2">
    <name type="scientific">Thermoproteota archaeon</name>
    <dbReference type="NCBI Taxonomy" id="2056631"/>
    <lineage>
        <taxon>Archaea</taxon>
        <taxon>Thermoproteota</taxon>
    </lineage>
</organism>
<reference evidence="1 2" key="1">
    <citation type="submission" date="2018-06" db="EMBL/GenBank/DDBJ databases">
        <title>Extensive metabolic versatility and redundancy in microbially diverse, dynamic hydrothermal sediments.</title>
        <authorList>
            <person name="Dombrowski N."/>
            <person name="Teske A."/>
            <person name="Baker B.J."/>
        </authorList>
    </citation>
    <scope>NUCLEOTIDE SEQUENCE [LARGE SCALE GENOMIC DNA]</scope>
    <source>
        <strain evidence="1">B34_G17</strain>
    </source>
</reference>
<evidence type="ECO:0000313" key="2">
    <source>
        <dbReference type="Proteomes" id="UP000272051"/>
    </source>
</evidence>
<dbReference type="AlphaFoldDB" id="A0A497EX17"/>
<gene>
    <name evidence="1" type="ORF">DRJ33_05305</name>
</gene>